<gene>
    <name evidence="4" type="ORF">IRJ18_01635</name>
</gene>
<organism evidence="4 5">
    <name type="scientific">Mucilaginibacter boryungensis</name>
    <dbReference type="NCBI Taxonomy" id="768480"/>
    <lineage>
        <taxon>Bacteria</taxon>
        <taxon>Pseudomonadati</taxon>
        <taxon>Bacteroidota</taxon>
        <taxon>Sphingobacteriia</taxon>
        <taxon>Sphingobacteriales</taxon>
        <taxon>Sphingobacteriaceae</taxon>
        <taxon>Mucilaginibacter</taxon>
    </lineage>
</organism>
<dbReference type="PANTHER" id="PTHR42852">
    <property type="entry name" value="THIOL:DISULFIDE INTERCHANGE PROTEIN DSBE"/>
    <property type="match status" value="1"/>
</dbReference>
<dbReference type="PROSITE" id="PS00194">
    <property type="entry name" value="THIOREDOXIN_1"/>
    <property type="match status" value="1"/>
</dbReference>
<evidence type="ECO:0000313" key="5">
    <source>
        <dbReference type="Proteomes" id="UP000632774"/>
    </source>
</evidence>
<comment type="caution">
    <text evidence="4">The sequence shown here is derived from an EMBL/GenBank/DDBJ whole genome shotgun (WGS) entry which is preliminary data.</text>
</comment>
<protein>
    <submittedName>
        <fullName evidence="4">TlpA family protein disulfide reductase</fullName>
    </submittedName>
</protein>
<evidence type="ECO:0000256" key="1">
    <source>
        <dbReference type="ARBA" id="ARBA00023284"/>
    </source>
</evidence>
<feature type="chain" id="PRO_5047485573" evidence="2">
    <location>
        <begin position="20"/>
        <end position="246"/>
    </location>
</feature>
<dbReference type="CDD" id="cd02966">
    <property type="entry name" value="TlpA_like_family"/>
    <property type="match status" value="1"/>
</dbReference>
<dbReference type="SUPFAM" id="SSF52833">
    <property type="entry name" value="Thioredoxin-like"/>
    <property type="match status" value="1"/>
</dbReference>
<dbReference type="InterPro" id="IPR013766">
    <property type="entry name" value="Thioredoxin_domain"/>
</dbReference>
<dbReference type="InterPro" id="IPR017937">
    <property type="entry name" value="Thioredoxin_CS"/>
</dbReference>
<dbReference type="PROSITE" id="PS51352">
    <property type="entry name" value="THIOREDOXIN_2"/>
    <property type="match status" value="1"/>
</dbReference>
<keyword evidence="1" id="KW-0676">Redox-active center</keyword>
<dbReference type="PANTHER" id="PTHR42852:SF17">
    <property type="entry name" value="THIOREDOXIN-LIKE PROTEIN HI_1115"/>
    <property type="match status" value="1"/>
</dbReference>
<evidence type="ECO:0000313" key="4">
    <source>
        <dbReference type="EMBL" id="MBE9665043.1"/>
    </source>
</evidence>
<keyword evidence="2" id="KW-0732">Signal</keyword>
<feature type="domain" description="Thioredoxin" evidence="3">
    <location>
        <begin position="103"/>
        <end position="242"/>
    </location>
</feature>
<dbReference type="InterPro" id="IPR050553">
    <property type="entry name" value="Thioredoxin_ResA/DsbE_sf"/>
</dbReference>
<proteinExistence type="predicted"/>
<dbReference type="Proteomes" id="UP000632774">
    <property type="component" value="Unassembled WGS sequence"/>
</dbReference>
<sequence>MKKVIILTILLLAVIIAQAQTTNTARPKLDQNSIVKDSSGMVYPYVIWQKMLQSGDYAMKSRPMMKDGKPDYSEWEFMIVPQTAQQKAEKFARMPRPADSKFFTTGETIKPFKVHDINGKKVEAKDWAGKTVVLNYWFIGCPPCRAEIPDLNKLALKYKDNPNVIFIAIALDQDYDVVDFIKKNPLAYHVVGDGRYFADMFKIHLYPTNVVIDKQGKVQLHYSGGYQNGPYWLDKTIQESEKSTSL</sequence>
<dbReference type="InterPro" id="IPR000866">
    <property type="entry name" value="AhpC/TSA"/>
</dbReference>
<keyword evidence="5" id="KW-1185">Reference proteome</keyword>
<feature type="signal peptide" evidence="2">
    <location>
        <begin position="1"/>
        <end position="19"/>
    </location>
</feature>
<dbReference type="InterPro" id="IPR036249">
    <property type="entry name" value="Thioredoxin-like_sf"/>
</dbReference>
<evidence type="ECO:0000256" key="2">
    <source>
        <dbReference type="SAM" id="SignalP"/>
    </source>
</evidence>
<dbReference type="EMBL" id="JADFFM010000001">
    <property type="protein sequence ID" value="MBE9665043.1"/>
    <property type="molecule type" value="Genomic_DNA"/>
</dbReference>
<dbReference type="Gene3D" id="3.40.30.10">
    <property type="entry name" value="Glutaredoxin"/>
    <property type="match status" value="1"/>
</dbReference>
<dbReference type="RefSeq" id="WP_194104459.1">
    <property type="nucleotide sequence ID" value="NZ_JADFFM010000001.1"/>
</dbReference>
<accession>A0ABR9XCC6</accession>
<reference evidence="4 5" key="1">
    <citation type="submission" date="2020-10" db="EMBL/GenBank/DDBJ databases">
        <title>Mucilaginibacter mali sp. nov., isolated from rhizosphere soil of apple orchard.</title>
        <authorList>
            <person name="Lee J.-S."/>
            <person name="Kim H.S."/>
            <person name="Kim J.-S."/>
        </authorList>
    </citation>
    <scope>NUCLEOTIDE SEQUENCE [LARGE SCALE GENOMIC DNA]</scope>
    <source>
        <strain evidence="4 5">KCTC 23157</strain>
    </source>
</reference>
<dbReference type="Pfam" id="PF00578">
    <property type="entry name" value="AhpC-TSA"/>
    <property type="match status" value="1"/>
</dbReference>
<name>A0ABR9XCC6_9SPHI</name>
<evidence type="ECO:0000259" key="3">
    <source>
        <dbReference type="PROSITE" id="PS51352"/>
    </source>
</evidence>